<evidence type="ECO:0000256" key="1">
    <source>
        <dbReference type="SAM" id="MobiDB-lite"/>
    </source>
</evidence>
<gene>
    <name evidence="2" type="ORF">BE221DRAFT_88822</name>
</gene>
<dbReference type="Proteomes" id="UP000195557">
    <property type="component" value="Unassembled WGS sequence"/>
</dbReference>
<dbReference type="Gene3D" id="3.40.50.150">
    <property type="entry name" value="Vaccinia Virus protein VP39"/>
    <property type="match status" value="1"/>
</dbReference>
<organism evidence="2">
    <name type="scientific">Ostreococcus tauri</name>
    <name type="common">Marine green alga</name>
    <dbReference type="NCBI Taxonomy" id="70448"/>
    <lineage>
        <taxon>Eukaryota</taxon>
        <taxon>Viridiplantae</taxon>
        <taxon>Chlorophyta</taxon>
        <taxon>Mamiellophyceae</taxon>
        <taxon>Mamiellales</taxon>
        <taxon>Bathycoccaceae</taxon>
        <taxon>Ostreococcus</taxon>
    </lineage>
</organism>
<feature type="region of interest" description="Disordered" evidence="1">
    <location>
        <begin position="418"/>
        <end position="443"/>
    </location>
</feature>
<feature type="compositionally biased region" description="Pro residues" evidence="1">
    <location>
        <begin position="432"/>
        <end position="443"/>
    </location>
</feature>
<dbReference type="SUPFAM" id="SSF53335">
    <property type="entry name" value="S-adenosyl-L-methionine-dependent methyltransferases"/>
    <property type="match status" value="1"/>
</dbReference>
<name>A0A1Y5IH33_OSTTA</name>
<dbReference type="InterPro" id="IPR019410">
    <property type="entry name" value="Methyltransf_16"/>
</dbReference>
<dbReference type="PANTHER" id="PTHR14614">
    <property type="entry name" value="HEPATOCELLULAR CARCINOMA-ASSOCIATED ANTIGEN"/>
    <property type="match status" value="1"/>
</dbReference>
<sequence length="443" mass="47723">MPACDDDDDDDDDDAAHERARARVESLETLREEAARRWSVLALCEEMAGSDAYANHAEALGARRFLVKALDRAMREGDEEAMTIVGGALGRCGELAKRERSVELRSVAGSQVGSRAGQPPSTLEVTLPVSGNVVIVHESAWKDAGLAWRVWGSAQIMSRILDAAPALVRNLEVLEIGAGCGLCGIVAASLGAKRSTITDGAPGALAAIQRSAAELPNATAAFLDFRDDADIIDGIVSLDDARSSNEARHWVHSRSGSQRTVIEEYKLSVDAEYDVCIATDVLYSEEHSTPLAASLSRRIRPGGTGLVLNACRHAGLLSEFAIALLARGLRVQISVAERFKGEDDTQEYQGGHLHRTLPSEAEAWWTEIARDLSDFSSLVVADEDSSLSLLADAAAACQFMTRFEGRFVLMRIRRPDVPSVNTETHARDESVPPFPATPPPLLS</sequence>
<dbReference type="Pfam" id="PF10294">
    <property type="entry name" value="Methyltransf_16"/>
    <property type="match status" value="1"/>
</dbReference>
<evidence type="ECO:0008006" key="3">
    <source>
        <dbReference type="Google" id="ProtNLM"/>
    </source>
</evidence>
<proteinExistence type="predicted"/>
<accession>A0A1Y5IH33</accession>
<dbReference type="AlphaFoldDB" id="A0A1Y5IH33"/>
<dbReference type="CDD" id="cd02440">
    <property type="entry name" value="AdoMet_MTases"/>
    <property type="match status" value="1"/>
</dbReference>
<protein>
    <recommendedName>
        <fullName evidence="3">Nicotinamide N-methyltransferase-like</fullName>
    </recommendedName>
</protein>
<dbReference type="EMBL" id="KZ155772">
    <property type="protein sequence ID" value="OUS48861.1"/>
    <property type="molecule type" value="Genomic_DNA"/>
</dbReference>
<dbReference type="InterPro" id="IPR029063">
    <property type="entry name" value="SAM-dependent_MTases_sf"/>
</dbReference>
<evidence type="ECO:0000313" key="2">
    <source>
        <dbReference type="EMBL" id="OUS48861.1"/>
    </source>
</evidence>
<reference evidence="2" key="1">
    <citation type="submission" date="2017-04" db="EMBL/GenBank/DDBJ databases">
        <title>Population genomics of picophytoplankton unveils novel chromosome hypervariability.</title>
        <authorList>
            <consortium name="DOE Joint Genome Institute"/>
            <person name="Blanc-Mathieu R."/>
            <person name="Krasovec M."/>
            <person name="Hebrard M."/>
            <person name="Yau S."/>
            <person name="Desgranges E."/>
            <person name="Martin J."/>
            <person name="Schackwitz W."/>
            <person name="Kuo A."/>
            <person name="Salin G."/>
            <person name="Donnadieu C."/>
            <person name="Desdevises Y."/>
            <person name="Sanchez-Ferandin S."/>
            <person name="Moreau H."/>
            <person name="Rivals E."/>
            <person name="Grigoriev I.V."/>
            <person name="Grimsley N."/>
            <person name="Eyre-Walker A."/>
            <person name="Piganeau G."/>
        </authorList>
    </citation>
    <scope>NUCLEOTIDE SEQUENCE [LARGE SCALE GENOMIC DNA]</scope>
    <source>
        <strain evidence="2">RCC 1115</strain>
    </source>
</reference>